<dbReference type="GO" id="GO:0003700">
    <property type="term" value="F:DNA-binding transcription factor activity"/>
    <property type="evidence" value="ECO:0007669"/>
    <property type="project" value="TreeGrafter"/>
</dbReference>
<name>X0U046_9ZZZZ</name>
<accession>X0U046</accession>
<dbReference type="AlphaFoldDB" id="X0U046"/>
<dbReference type="Pfam" id="PF03466">
    <property type="entry name" value="LysR_substrate"/>
    <property type="match status" value="1"/>
</dbReference>
<feature type="non-terminal residue" evidence="3">
    <location>
        <position position="60"/>
    </location>
</feature>
<dbReference type="InterPro" id="IPR005119">
    <property type="entry name" value="LysR_subst-bd"/>
</dbReference>
<dbReference type="EMBL" id="BARS01014476">
    <property type="protein sequence ID" value="GAF93787.1"/>
    <property type="molecule type" value="Genomic_DNA"/>
</dbReference>
<gene>
    <name evidence="3" type="ORF">S01H1_24371</name>
</gene>
<evidence type="ECO:0000313" key="3">
    <source>
        <dbReference type="EMBL" id="GAF93787.1"/>
    </source>
</evidence>
<feature type="domain" description="LysR substrate-binding" evidence="2">
    <location>
        <begin position="1"/>
        <end position="60"/>
    </location>
</feature>
<reference evidence="3" key="1">
    <citation type="journal article" date="2014" name="Front. Microbiol.">
        <title>High frequency of phylogenetically diverse reductive dehalogenase-homologous genes in deep subseafloor sedimentary metagenomes.</title>
        <authorList>
            <person name="Kawai M."/>
            <person name="Futagami T."/>
            <person name="Toyoda A."/>
            <person name="Takaki Y."/>
            <person name="Nishi S."/>
            <person name="Hori S."/>
            <person name="Arai W."/>
            <person name="Tsubouchi T."/>
            <person name="Morono Y."/>
            <person name="Uchiyama I."/>
            <person name="Ito T."/>
            <person name="Fujiyama A."/>
            <person name="Inagaki F."/>
            <person name="Takami H."/>
        </authorList>
    </citation>
    <scope>NUCLEOTIDE SEQUENCE</scope>
    <source>
        <strain evidence="3">Expedition CK06-06</strain>
    </source>
</reference>
<dbReference type="Gene3D" id="3.40.190.10">
    <property type="entry name" value="Periplasmic binding protein-like II"/>
    <property type="match status" value="2"/>
</dbReference>
<evidence type="ECO:0000259" key="2">
    <source>
        <dbReference type="Pfam" id="PF03466"/>
    </source>
</evidence>
<comment type="caution">
    <text evidence="3">The sequence shown here is derived from an EMBL/GenBank/DDBJ whole genome shotgun (WGS) entry which is preliminary data.</text>
</comment>
<proteinExistence type="inferred from homology"/>
<dbReference type="PANTHER" id="PTHR30537">
    <property type="entry name" value="HTH-TYPE TRANSCRIPTIONAL REGULATOR"/>
    <property type="match status" value="1"/>
</dbReference>
<dbReference type="SUPFAM" id="SSF53850">
    <property type="entry name" value="Periplasmic binding protein-like II"/>
    <property type="match status" value="1"/>
</dbReference>
<sequence>PALTEFLRLYPEVQAELVLNDRIADLIEEGFDAAIRIGKLDDSGLVARPLAPYRMLICAA</sequence>
<dbReference type="PANTHER" id="PTHR30537:SF5">
    <property type="entry name" value="HTH-TYPE TRANSCRIPTIONAL ACTIVATOR TTDR-RELATED"/>
    <property type="match status" value="1"/>
</dbReference>
<dbReference type="GO" id="GO:0006351">
    <property type="term" value="P:DNA-templated transcription"/>
    <property type="evidence" value="ECO:0007669"/>
    <property type="project" value="TreeGrafter"/>
</dbReference>
<protein>
    <recommendedName>
        <fullName evidence="2">LysR substrate-binding domain-containing protein</fullName>
    </recommendedName>
</protein>
<dbReference type="InterPro" id="IPR058163">
    <property type="entry name" value="LysR-type_TF_proteobact-type"/>
</dbReference>
<feature type="non-terminal residue" evidence="3">
    <location>
        <position position="1"/>
    </location>
</feature>
<dbReference type="GO" id="GO:0043565">
    <property type="term" value="F:sequence-specific DNA binding"/>
    <property type="evidence" value="ECO:0007669"/>
    <property type="project" value="TreeGrafter"/>
</dbReference>
<comment type="similarity">
    <text evidence="1">Belongs to the LysR transcriptional regulatory family.</text>
</comment>
<evidence type="ECO:0000256" key="1">
    <source>
        <dbReference type="ARBA" id="ARBA00009437"/>
    </source>
</evidence>
<organism evidence="3">
    <name type="scientific">marine sediment metagenome</name>
    <dbReference type="NCBI Taxonomy" id="412755"/>
    <lineage>
        <taxon>unclassified sequences</taxon>
        <taxon>metagenomes</taxon>
        <taxon>ecological metagenomes</taxon>
    </lineage>
</organism>